<organism evidence="6 7">
    <name type="scientific">Herminiimonas contaminans</name>
    <dbReference type="NCBI Taxonomy" id="1111140"/>
    <lineage>
        <taxon>Bacteria</taxon>
        <taxon>Pseudomonadati</taxon>
        <taxon>Pseudomonadota</taxon>
        <taxon>Betaproteobacteria</taxon>
        <taxon>Burkholderiales</taxon>
        <taxon>Oxalobacteraceae</taxon>
        <taxon>Herminiimonas</taxon>
    </lineage>
</organism>
<dbReference type="InterPro" id="IPR005119">
    <property type="entry name" value="LysR_subst-bd"/>
</dbReference>
<dbReference type="PANTHER" id="PTHR30118:SF15">
    <property type="entry name" value="TRANSCRIPTIONAL REGULATORY PROTEIN"/>
    <property type="match status" value="1"/>
</dbReference>
<evidence type="ECO:0000313" key="6">
    <source>
        <dbReference type="EMBL" id="MBF8178216.1"/>
    </source>
</evidence>
<dbReference type="InterPro" id="IPR000847">
    <property type="entry name" value="LysR_HTH_N"/>
</dbReference>
<dbReference type="PROSITE" id="PS50931">
    <property type="entry name" value="HTH_LYSR"/>
    <property type="match status" value="1"/>
</dbReference>
<keyword evidence="7" id="KW-1185">Reference proteome</keyword>
<evidence type="ECO:0000256" key="3">
    <source>
        <dbReference type="ARBA" id="ARBA00023125"/>
    </source>
</evidence>
<accession>A0ABS0ETP7</accession>
<name>A0ABS0ETP7_9BURK</name>
<dbReference type="PANTHER" id="PTHR30118">
    <property type="entry name" value="HTH-TYPE TRANSCRIPTIONAL REGULATOR LEUO-RELATED"/>
    <property type="match status" value="1"/>
</dbReference>
<comment type="similarity">
    <text evidence="1">Belongs to the LysR transcriptional regulatory family.</text>
</comment>
<dbReference type="Gene3D" id="3.40.190.10">
    <property type="entry name" value="Periplasmic binding protein-like II"/>
    <property type="match status" value="2"/>
</dbReference>
<keyword evidence="3" id="KW-0238">DNA-binding</keyword>
<dbReference type="Gene3D" id="1.10.10.10">
    <property type="entry name" value="Winged helix-like DNA-binding domain superfamily/Winged helix DNA-binding domain"/>
    <property type="match status" value="1"/>
</dbReference>
<reference evidence="6 7" key="1">
    <citation type="submission" date="2020-11" db="EMBL/GenBank/DDBJ databases">
        <title>WGS of Herminiimonas contaminans strain Marseille-Q4544 isolated from planarians Schmidtea mediterranea.</title>
        <authorList>
            <person name="Kangale L."/>
        </authorList>
    </citation>
    <scope>NUCLEOTIDE SEQUENCE [LARGE SCALE GENOMIC DNA]</scope>
    <source>
        <strain evidence="6 7">Marseille-Q4544</strain>
    </source>
</reference>
<proteinExistence type="inferred from homology"/>
<evidence type="ECO:0000313" key="7">
    <source>
        <dbReference type="Proteomes" id="UP000657372"/>
    </source>
</evidence>
<evidence type="ECO:0000259" key="5">
    <source>
        <dbReference type="PROSITE" id="PS50931"/>
    </source>
</evidence>
<evidence type="ECO:0000256" key="2">
    <source>
        <dbReference type="ARBA" id="ARBA00023015"/>
    </source>
</evidence>
<dbReference type="Proteomes" id="UP000657372">
    <property type="component" value="Unassembled WGS sequence"/>
</dbReference>
<comment type="caution">
    <text evidence="6">The sequence shown here is derived from an EMBL/GenBank/DDBJ whole genome shotgun (WGS) entry which is preliminary data.</text>
</comment>
<dbReference type="CDD" id="cd08459">
    <property type="entry name" value="PBP2_DntR_NahR_LinR_like"/>
    <property type="match status" value="1"/>
</dbReference>
<evidence type="ECO:0000256" key="4">
    <source>
        <dbReference type="ARBA" id="ARBA00023163"/>
    </source>
</evidence>
<dbReference type="InterPro" id="IPR036388">
    <property type="entry name" value="WH-like_DNA-bd_sf"/>
</dbReference>
<dbReference type="SUPFAM" id="SSF46785">
    <property type="entry name" value="Winged helix' DNA-binding domain"/>
    <property type="match status" value="1"/>
</dbReference>
<gene>
    <name evidence="6" type="ORF">IXC47_11025</name>
</gene>
<dbReference type="Pfam" id="PF03466">
    <property type="entry name" value="LysR_substrate"/>
    <property type="match status" value="1"/>
</dbReference>
<dbReference type="InterPro" id="IPR036390">
    <property type="entry name" value="WH_DNA-bd_sf"/>
</dbReference>
<keyword evidence="2" id="KW-0805">Transcription regulation</keyword>
<feature type="domain" description="HTH lysR-type" evidence="5">
    <location>
        <begin position="4"/>
        <end position="61"/>
    </location>
</feature>
<protein>
    <submittedName>
        <fullName evidence="6">LysR family transcriptional regulator</fullName>
    </submittedName>
</protein>
<dbReference type="InterPro" id="IPR050389">
    <property type="entry name" value="LysR-type_TF"/>
</dbReference>
<evidence type="ECO:0000256" key="1">
    <source>
        <dbReference type="ARBA" id="ARBA00009437"/>
    </source>
</evidence>
<dbReference type="EMBL" id="JADOEL010000008">
    <property type="protein sequence ID" value="MBF8178216.1"/>
    <property type="molecule type" value="Genomic_DNA"/>
</dbReference>
<dbReference type="SUPFAM" id="SSF53850">
    <property type="entry name" value="Periplasmic binding protein-like II"/>
    <property type="match status" value="1"/>
</dbReference>
<dbReference type="RefSeq" id="WP_195875682.1">
    <property type="nucleotide sequence ID" value="NZ_JADOEL010000008.1"/>
</dbReference>
<dbReference type="Pfam" id="PF00126">
    <property type="entry name" value="HTH_1"/>
    <property type="match status" value="1"/>
</dbReference>
<keyword evidence="4" id="KW-0804">Transcription</keyword>
<sequence length="298" mass="33199">MNDIDAKDFLILNEIYRTKSVTAAVEKVGLGQPSISIRLGRLRKHFNDPLFVRTSTGMQPTPRMDGLISAIGNALTLFDGSAGVIPTFDPAISNRAFRICMTDTGQVVILPRLLAKLKDIAPMIRIELINLTSDAARLLEAGEVDIAMGFPFDMPSPFYQQKLFDEHFVCIVGANHPRIKNKMTEKLFLSERHIEVNLPKGNGHGILAKAMEENGAIRNFALQLPSFLGVARIVAHSELVSIVPAHLGRLLAEDGHVKVMEAPIPLPVYPVKQYWHERYHHTPANKWLRSLVANLFIE</sequence>